<reference evidence="1" key="2">
    <citation type="submission" date="2020-08" db="EMBL/GenBank/DDBJ databases">
        <authorList>
            <person name="Chen M."/>
            <person name="Teng W."/>
            <person name="Zhao L."/>
            <person name="Hu C."/>
            <person name="Zhou Y."/>
            <person name="Han B."/>
            <person name="Song L."/>
            <person name="Shu W."/>
        </authorList>
    </citation>
    <scope>NUCLEOTIDE SEQUENCE</scope>
    <source>
        <strain evidence="1">FACHB-838</strain>
    </source>
</reference>
<dbReference type="EMBL" id="JACJSI010000434">
    <property type="protein sequence ID" value="MBD2536321.1"/>
    <property type="molecule type" value="Genomic_DNA"/>
</dbReference>
<evidence type="ECO:0000313" key="1">
    <source>
        <dbReference type="EMBL" id="MBD2531840.1"/>
    </source>
</evidence>
<comment type="caution">
    <text evidence="1">The sequence shown here is derived from an EMBL/GenBank/DDBJ whole genome shotgun (WGS) entry which is preliminary data.</text>
</comment>
<reference evidence="1 8" key="1">
    <citation type="journal article" date="2020" name="ISME J.">
        <title>Comparative genomics reveals insights into cyanobacterial evolution and habitat adaptation.</title>
        <authorList>
            <person name="Chen M.Y."/>
            <person name="Teng W.K."/>
            <person name="Zhao L."/>
            <person name="Hu C.X."/>
            <person name="Zhou Y.K."/>
            <person name="Han B.P."/>
            <person name="Song L.R."/>
            <person name="Shu W.S."/>
        </authorList>
    </citation>
    <scope>NUCLEOTIDE SEQUENCE [LARGE SCALE GENOMIC DNA]</scope>
    <source>
        <strain evidence="1 8">FACHB-838</strain>
    </source>
</reference>
<evidence type="ECO:0000313" key="7">
    <source>
        <dbReference type="EMBL" id="MBD2536570.1"/>
    </source>
</evidence>
<dbReference type="EMBL" id="JACJSI010000395">
    <property type="protein sequence ID" value="MBD2536141.1"/>
    <property type="molecule type" value="Genomic_DNA"/>
</dbReference>
<dbReference type="EMBL" id="JACJSI010000267">
    <property type="protein sequence ID" value="MBD2535372.1"/>
    <property type="molecule type" value="Genomic_DNA"/>
</dbReference>
<dbReference type="EMBL" id="JACJSI010000231">
    <property type="protein sequence ID" value="MBD2535080.1"/>
    <property type="molecule type" value="Genomic_DNA"/>
</dbReference>
<evidence type="ECO:0000313" key="2">
    <source>
        <dbReference type="EMBL" id="MBD2532857.1"/>
    </source>
</evidence>
<sequence length="69" mass="7791">LAGLYDGNPKRHTTKPTAEKLLNAFNGITMYFHRDGSYEMTQLGELQQQILTLMGIPQSLYTFPYLVPG</sequence>
<evidence type="ECO:0000313" key="4">
    <source>
        <dbReference type="EMBL" id="MBD2535372.1"/>
    </source>
</evidence>
<dbReference type="EMBL" id="JACJSI010000493">
    <property type="protein sequence ID" value="MBD2536570.1"/>
    <property type="molecule type" value="Genomic_DNA"/>
</dbReference>
<proteinExistence type="predicted"/>
<organism evidence="1 8">
    <name type="scientific">Nostoc flagelliforme FACHB-838</name>
    <dbReference type="NCBI Taxonomy" id="2692904"/>
    <lineage>
        <taxon>Bacteria</taxon>
        <taxon>Bacillati</taxon>
        <taxon>Cyanobacteriota</taxon>
        <taxon>Cyanophyceae</taxon>
        <taxon>Nostocales</taxon>
        <taxon>Nostocaceae</taxon>
        <taxon>Nostoc</taxon>
    </lineage>
</organism>
<evidence type="ECO:0000313" key="5">
    <source>
        <dbReference type="EMBL" id="MBD2536141.1"/>
    </source>
</evidence>
<gene>
    <name evidence="1" type="ORF">H6G97_20530</name>
    <name evidence="2" type="ORF">H6G97_26035</name>
    <name evidence="3" type="ORF">H6G97_38950</name>
    <name evidence="4" type="ORF">H6G97_40645</name>
    <name evidence="5" type="ORF">H6G97_45250</name>
    <name evidence="6" type="ORF">H6G97_46370</name>
    <name evidence="7" type="ORF">H6G97_47825</name>
</gene>
<keyword evidence="8" id="KW-1185">Reference proteome</keyword>
<evidence type="ECO:0000313" key="3">
    <source>
        <dbReference type="EMBL" id="MBD2535080.1"/>
    </source>
</evidence>
<feature type="non-terminal residue" evidence="1">
    <location>
        <position position="1"/>
    </location>
</feature>
<evidence type="ECO:0000313" key="6">
    <source>
        <dbReference type="EMBL" id="MBD2536321.1"/>
    </source>
</evidence>
<dbReference type="Proteomes" id="UP000623440">
    <property type="component" value="Unassembled WGS sequence"/>
</dbReference>
<protein>
    <submittedName>
        <fullName evidence="1">Transposase</fullName>
    </submittedName>
</protein>
<dbReference type="EMBL" id="JACJSI010000071">
    <property type="protein sequence ID" value="MBD2532857.1"/>
    <property type="molecule type" value="Genomic_DNA"/>
</dbReference>
<evidence type="ECO:0000313" key="8">
    <source>
        <dbReference type="Proteomes" id="UP000623440"/>
    </source>
</evidence>
<dbReference type="EMBL" id="JACJSI010000042">
    <property type="protein sequence ID" value="MBD2531840.1"/>
    <property type="molecule type" value="Genomic_DNA"/>
</dbReference>
<accession>A0ABR8DUC4</accession>
<name>A0ABR8DUC4_9NOSO</name>